<comment type="caution">
    <text evidence="4">The sequence shown here is derived from an EMBL/GenBank/DDBJ whole genome shotgun (WGS) entry which is preliminary data.</text>
</comment>
<dbReference type="PROSITE" id="PS50297">
    <property type="entry name" value="ANK_REP_REGION"/>
    <property type="match status" value="1"/>
</dbReference>
<organism evidence="4 5">
    <name type="scientific">Verticillium longisporum</name>
    <name type="common">Verticillium dahliae var. longisporum</name>
    <dbReference type="NCBI Taxonomy" id="100787"/>
    <lineage>
        <taxon>Eukaryota</taxon>
        <taxon>Fungi</taxon>
        <taxon>Dikarya</taxon>
        <taxon>Ascomycota</taxon>
        <taxon>Pezizomycotina</taxon>
        <taxon>Sordariomycetes</taxon>
        <taxon>Hypocreomycetidae</taxon>
        <taxon>Glomerellales</taxon>
        <taxon>Plectosphaerellaceae</taxon>
        <taxon>Verticillium</taxon>
    </lineage>
</organism>
<dbReference type="PANTHER" id="PTHR24171">
    <property type="entry name" value="ANKYRIN REPEAT DOMAIN-CONTAINING PROTEIN 39-RELATED"/>
    <property type="match status" value="1"/>
</dbReference>
<feature type="repeat" description="ANK" evidence="3">
    <location>
        <begin position="57"/>
        <end position="89"/>
    </location>
</feature>
<dbReference type="PROSITE" id="PS50088">
    <property type="entry name" value="ANK_REPEAT"/>
    <property type="match status" value="1"/>
</dbReference>
<evidence type="ECO:0000256" key="2">
    <source>
        <dbReference type="ARBA" id="ARBA00023043"/>
    </source>
</evidence>
<dbReference type="AlphaFoldDB" id="A0A8I2ZEV1"/>
<proteinExistence type="predicted"/>
<dbReference type="InterPro" id="IPR002110">
    <property type="entry name" value="Ankyrin_rpt"/>
</dbReference>
<accession>A0A8I2ZEV1</accession>
<dbReference type="Pfam" id="PF13637">
    <property type="entry name" value="Ank_4"/>
    <property type="match status" value="1"/>
</dbReference>
<dbReference type="PANTHER" id="PTHR24171:SF10">
    <property type="entry name" value="ANKYRIN REPEAT DOMAIN-CONTAINING PROTEIN 29-LIKE"/>
    <property type="match status" value="1"/>
</dbReference>
<gene>
    <name evidence="4" type="ORF">HYQ45_013019</name>
</gene>
<evidence type="ECO:0000313" key="5">
    <source>
        <dbReference type="Proteomes" id="UP000689129"/>
    </source>
</evidence>
<name>A0A8I2ZEV1_VERLO</name>
<evidence type="ECO:0000256" key="1">
    <source>
        <dbReference type="ARBA" id="ARBA00022737"/>
    </source>
</evidence>
<evidence type="ECO:0000313" key="4">
    <source>
        <dbReference type="EMBL" id="KAG7125659.1"/>
    </source>
</evidence>
<dbReference type="Proteomes" id="UP000689129">
    <property type="component" value="Unassembled WGS sequence"/>
</dbReference>
<dbReference type="EMBL" id="JAEMWZ010000309">
    <property type="protein sequence ID" value="KAG7125659.1"/>
    <property type="molecule type" value="Genomic_DNA"/>
</dbReference>
<reference evidence="4" key="1">
    <citation type="journal article" date="2021" name="Mol. Plant Pathol.">
        <title>A 20-kb lineage-specific genomic region tames virulence in pathogenic amphidiploid Verticillium longisporum.</title>
        <authorList>
            <person name="Harting R."/>
            <person name="Starke J."/>
            <person name="Kusch H."/>
            <person name="Poggeler S."/>
            <person name="Maurus I."/>
            <person name="Schluter R."/>
            <person name="Landesfeind M."/>
            <person name="Bulla I."/>
            <person name="Nowrousian M."/>
            <person name="de Jonge R."/>
            <person name="Stahlhut G."/>
            <person name="Hoff K.J."/>
            <person name="Asshauer K.P."/>
            <person name="Thurmer A."/>
            <person name="Stanke M."/>
            <person name="Daniel R."/>
            <person name="Morgenstern B."/>
            <person name="Thomma B.P.H.J."/>
            <person name="Kronstad J.W."/>
            <person name="Braus-Stromeyer S.A."/>
            <person name="Braus G.H."/>
        </authorList>
    </citation>
    <scope>NUCLEOTIDE SEQUENCE</scope>
    <source>
        <strain evidence="4">Vl32</strain>
    </source>
</reference>
<keyword evidence="2 3" id="KW-0040">ANK repeat</keyword>
<keyword evidence="1" id="KW-0677">Repeat</keyword>
<dbReference type="OrthoDB" id="20872at2759"/>
<protein>
    <submittedName>
        <fullName evidence="4">Fibronectin type 3 and ankyrin repeat domains protein 1 like</fullName>
    </submittedName>
</protein>
<evidence type="ECO:0000256" key="3">
    <source>
        <dbReference type="PROSITE-ProRule" id="PRU00023"/>
    </source>
</evidence>
<sequence>MPVVQGLELRKQLSSNTLAIAELESVGLEGAVQDTAILEVAKLLIDAGADINYCSDIGSPPLAIAVERNRMEVAELFIGAGADMNHRDNF</sequence>